<evidence type="ECO:0000256" key="7">
    <source>
        <dbReference type="ARBA" id="ARBA00022692"/>
    </source>
</evidence>
<comment type="subcellular location">
    <subcellularLocation>
        <location evidence="1">Cell inner membrane</location>
        <topology evidence="1">Single-pass membrane protein</topology>
    </subcellularLocation>
</comment>
<keyword evidence="4" id="KW-1003">Cell membrane</keyword>
<proteinExistence type="inferred from homology"/>
<evidence type="ECO:0000256" key="8">
    <source>
        <dbReference type="ARBA" id="ARBA00022989"/>
    </source>
</evidence>
<gene>
    <name evidence="10" type="primary">gspJ</name>
    <name evidence="10" type="ORF">ACFMB1_14405</name>
</gene>
<evidence type="ECO:0000256" key="9">
    <source>
        <dbReference type="ARBA" id="ARBA00023136"/>
    </source>
</evidence>
<accession>A0ABW1L1E2</accession>
<protein>
    <recommendedName>
        <fullName evidence="3">Type II secretion system protein J</fullName>
    </recommendedName>
</protein>
<evidence type="ECO:0000313" key="10">
    <source>
        <dbReference type="EMBL" id="MFC6036747.1"/>
    </source>
</evidence>
<organism evidence="10 11">
    <name type="scientific">Hyphococcus aureus</name>
    <dbReference type="NCBI Taxonomy" id="2666033"/>
    <lineage>
        <taxon>Bacteria</taxon>
        <taxon>Pseudomonadati</taxon>
        <taxon>Pseudomonadota</taxon>
        <taxon>Alphaproteobacteria</taxon>
        <taxon>Parvularculales</taxon>
        <taxon>Parvularculaceae</taxon>
        <taxon>Hyphococcus</taxon>
    </lineage>
</organism>
<dbReference type="NCBIfam" id="TIGR02532">
    <property type="entry name" value="IV_pilin_GFxxxE"/>
    <property type="match status" value="1"/>
</dbReference>
<sequence length="217" mass="24071">MSRRAQKGLTLPEVLIALLVFSAIAATAVYALRLGVDSRDQLAVVDDDLKSFQIARSLIKEDLAQVVMREVRDEFGDGRPAAFMGNLTSFGSRREDDERLLASFVRAGWINPGAEEPRSALQYVEYVYRAGALIRRSRAYLDEATNADTTERVLFENLLNANAVFLLGEQRGELEWSDIWPVSGGGAPPRALSITLEREGRAPVEQLFWIGAVEQLS</sequence>
<evidence type="ECO:0000313" key="11">
    <source>
        <dbReference type="Proteomes" id="UP001596116"/>
    </source>
</evidence>
<comment type="caution">
    <text evidence="10">The sequence shown here is derived from an EMBL/GenBank/DDBJ whole genome shotgun (WGS) entry which is preliminary data.</text>
</comment>
<dbReference type="PANTHER" id="PTHR39583:SF2">
    <property type="entry name" value="TYPE II SECRETION SYSTEM PROTEIN J"/>
    <property type="match status" value="1"/>
</dbReference>
<dbReference type="NCBIfam" id="TIGR01711">
    <property type="entry name" value="gspJ"/>
    <property type="match status" value="1"/>
</dbReference>
<dbReference type="InterPro" id="IPR012902">
    <property type="entry name" value="N_methyl_site"/>
</dbReference>
<name>A0ABW1L1E2_9PROT</name>
<evidence type="ECO:0000256" key="3">
    <source>
        <dbReference type="ARBA" id="ARBA00021539"/>
    </source>
</evidence>
<dbReference type="InterPro" id="IPR045584">
    <property type="entry name" value="Pilin-like"/>
</dbReference>
<evidence type="ECO:0000256" key="2">
    <source>
        <dbReference type="ARBA" id="ARBA00011084"/>
    </source>
</evidence>
<dbReference type="PROSITE" id="PS00409">
    <property type="entry name" value="PROKAR_NTER_METHYL"/>
    <property type="match status" value="1"/>
</dbReference>
<keyword evidence="8" id="KW-1133">Transmembrane helix</keyword>
<dbReference type="Gene3D" id="3.10.610.10">
    <property type="entry name" value="GSPII I/J protein-like"/>
    <property type="match status" value="1"/>
</dbReference>
<dbReference type="Proteomes" id="UP001596116">
    <property type="component" value="Unassembled WGS sequence"/>
</dbReference>
<dbReference type="InterPro" id="IPR051621">
    <property type="entry name" value="T2SS_protein_J"/>
</dbReference>
<dbReference type="RefSeq" id="WP_379882011.1">
    <property type="nucleotide sequence ID" value="NZ_JBHPON010000002.1"/>
</dbReference>
<evidence type="ECO:0000256" key="4">
    <source>
        <dbReference type="ARBA" id="ARBA00022475"/>
    </source>
</evidence>
<dbReference type="PANTHER" id="PTHR39583">
    <property type="entry name" value="TYPE II SECRETION SYSTEM PROTEIN J-RELATED"/>
    <property type="match status" value="1"/>
</dbReference>
<dbReference type="Pfam" id="PF11612">
    <property type="entry name" value="T2SSJ"/>
    <property type="match status" value="1"/>
</dbReference>
<keyword evidence="11" id="KW-1185">Reference proteome</keyword>
<keyword evidence="9" id="KW-0472">Membrane</keyword>
<dbReference type="EMBL" id="JBHPON010000002">
    <property type="protein sequence ID" value="MFC6036747.1"/>
    <property type="molecule type" value="Genomic_DNA"/>
</dbReference>
<evidence type="ECO:0000256" key="6">
    <source>
        <dbReference type="ARBA" id="ARBA00022519"/>
    </source>
</evidence>
<dbReference type="Pfam" id="PF07963">
    <property type="entry name" value="N_methyl"/>
    <property type="match status" value="1"/>
</dbReference>
<keyword evidence="5" id="KW-0488">Methylation</keyword>
<keyword evidence="6" id="KW-0997">Cell inner membrane</keyword>
<keyword evidence="7" id="KW-0812">Transmembrane</keyword>
<evidence type="ECO:0000256" key="5">
    <source>
        <dbReference type="ARBA" id="ARBA00022481"/>
    </source>
</evidence>
<dbReference type="InterPro" id="IPR010055">
    <property type="entry name" value="T2SS_protein-GspJ"/>
</dbReference>
<comment type="similarity">
    <text evidence="2">Belongs to the GSP J family.</text>
</comment>
<reference evidence="10 11" key="1">
    <citation type="submission" date="2024-09" db="EMBL/GenBank/DDBJ databases">
        <authorList>
            <person name="Zhang Z.-H."/>
        </authorList>
    </citation>
    <scope>NUCLEOTIDE SEQUENCE [LARGE SCALE GENOMIC DNA]</scope>
    <source>
        <strain evidence="10 11">HHTR114</strain>
    </source>
</reference>
<evidence type="ECO:0000256" key="1">
    <source>
        <dbReference type="ARBA" id="ARBA00004377"/>
    </source>
</evidence>
<dbReference type="SUPFAM" id="SSF54523">
    <property type="entry name" value="Pili subunits"/>
    <property type="match status" value="1"/>
</dbReference>